<evidence type="ECO:0008006" key="6">
    <source>
        <dbReference type="Google" id="ProtNLM"/>
    </source>
</evidence>
<feature type="compositionally biased region" description="Low complexity" evidence="1">
    <location>
        <begin position="71"/>
        <end position="84"/>
    </location>
</feature>
<feature type="compositionally biased region" description="Low complexity" evidence="1">
    <location>
        <begin position="237"/>
        <end position="250"/>
    </location>
</feature>
<feature type="region of interest" description="Disordered" evidence="1">
    <location>
        <begin position="493"/>
        <end position="513"/>
    </location>
</feature>
<evidence type="ECO:0000313" key="5">
    <source>
        <dbReference type="Proteomes" id="UP000809587"/>
    </source>
</evidence>
<feature type="region of interest" description="Disordered" evidence="1">
    <location>
        <begin position="51"/>
        <end position="84"/>
    </location>
</feature>
<accession>A0ABS2JIM5</accession>
<keyword evidence="2" id="KW-0472">Membrane</keyword>
<name>A0ABS2JIM5_9ACTN</name>
<dbReference type="RefSeq" id="WP_204961559.1">
    <property type="nucleotide sequence ID" value="NZ_JAFEUO010000009.1"/>
</dbReference>
<keyword evidence="2" id="KW-1133">Transmembrane helix</keyword>
<proteinExistence type="predicted"/>
<feature type="transmembrane region" description="Helical" evidence="2">
    <location>
        <begin position="187"/>
        <end position="204"/>
    </location>
</feature>
<protein>
    <recommendedName>
        <fullName evidence="6">LysM domain-containing protein</fullName>
    </recommendedName>
</protein>
<dbReference type="EMBL" id="JAFEUO010000009">
    <property type="protein sequence ID" value="MBM7086375.1"/>
    <property type="molecule type" value="Genomic_DNA"/>
</dbReference>
<evidence type="ECO:0000256" key="3">
    <source>
        <dbReference type="SAM" id="SignalP"/>
    </source>
</evidence>
<reference evidence="4 5" key="1">
    <citation type="submission" date="2021-02" db="EMBL/GenBank/DDBJ databases">
        <authorList>
            <person name="Lee D.-H."/>
        </authorList>
    </citation>
    <scope>NUCLEOTIDE SEQUENCE [LARGE SCALE GENOMIC DNA]</scope>
    <source>
        <strain evidence="4 5">MMS20-R2-29</strain>
    </source>
</reference>
<gene>
    <name evidence="4" type="ORF">JQN84_27985</name>
</gene>
<dbReference type="Proteomes" id="UP000809587">
    <property type="component" value="Unassembled WGS sequence"/>
</dbReference>
<sequence>MRFPTTTGGRQVIRRVALRSGRSGVVVTTAAVLAALLLAAAHAAGTVPAGATPPGPGSVHPAPSHVGSVGTGSATATPPATHSAEATPAGRYYVVGPPVGGQREYLYQIAATTLGDGNRYREVFELNRGRRQPDGGRLTDPAELRPGWVLALPPDARGPGVRIGALPPTGGNDAPPATADPGHTGRLVVLAGLAAVALLVATLLRRTPRRRRTRPARPAGDAVSPAPHQAAGADPTADGACAAVPAGGPDPARPDPPRRPSPADRPAPVAEAGVRTDATVRPAAGRTVDGPDAGPVPPGVDGDLDTEVTSPAGTLVVRVPGAAAGGGPPHHAWQIPAQPRPSMRLPVRLGHRRGWALWVDLAGTSDVFTVTGPVEAARHRARTIAEQVHTAGHSVTVIGDLFGPDLPDGWVRRAAFPTGEADLPDGTGVLCSAALTGPELAFARRITALTGHRLVPVVVGRALRARWSVTVRPGVPARPDPVAAVAPTGMGSGGVAPGGVAHGDGSAAGSGAP</sequence>
<feature type="region of interest" description="Disordered" evidence="1">
    <location>
        <begin position="209"/>
        <end position="308"/>
    </location>
</feature>
<feature type="signal peptide" evidence="3">
    <location>
        <begin position="1"/>
        <end position="43"/>
    </location>
</feature>
<evidence type="ECO:0000313" key="4">
    <source>
        <dbReference type="EMBL" id="MBM7086375.1"/>
    </source>
</evidence>
<feature type="chain" id="PRO_5046150190" description="LysM domain-containing protein" evidence="3">
    <location>
        <begin position="44"/>
        <end position="513"/>
    </location>
</feature>
<organism evidence="4 5">
    <name type="scientific">Micromonospora humidisoli</name>
    <dbReference type="NCBI Taxonomy" id="2807622"/>
    <lineage>
        <taxon>Bacteria</taxon>
        <taxon>Bacillati</taxon>
        <taxon>Actinomycetota</taxon>
        <taxon>Actinomycetes</taxon>
        <taxon>Micromonosporales</taxon>
        <taxon>Micromonosporaceae</taxon>
        <taxon>Micromonospora</taxon>
    </lineage>
</organism>
<keyword evidence="2" id="KW-0812">Transmembrane</keyword>
<keyword evidence="3" id="KW-0732">Signal</keyword>
<evidence type="ECO:0000256" key="2">
    <source>
        <dbReference type="SAM" id="Phobius"/>
    </source>
</evidence>
<evidence type="ECO:0000256" key="1">
    <source>
        <dbReference type="SAM" id="MobiDB-lite"/>
    </source>
</evidence>
<comment type="caution">
    <text evidence="4">The sequence shown here is derived from an EMBL/GenBank/DDBJ whole genome shotgun (WGS) entry which is preliminary data.</text>
</comment>
<keyword evidence="5" id="KW-1185">Reference proteome</keyword>
<feature type="compositionally biased region" description="Basic and acidic residues" evidence="1">
    <location>
        <begin position="252"/>
        <end position="262"/>
    </location>
</feature>